<keyword evidence="7" id="KW-1185">Reference proteome</keyword>
<gene>
    <name evidence="6" type="ORF">HMN09_01123300</name>
</gene>
<dbReference type="InterPro" id="IPR000222">
    <property type="entry name" value="PP2C_BS"/>
</dbReference>
<proteinExistence type="inferred from homology"/>
<evidence type="ECO:0000256" key="4">
    <source>
        <dbReference type="RuleBase" id="RU003465"/>
    </source>
</evidence>
<dbReference type="Proteomes" id="UP000613580">
    <property type="component" value="Unassembled WGS sequence"/>
</dbReference>
<accession>A0A8H6SAF3</accession>
<sequence length="453" mass="50236">MTARLARLCFPSRSRLFLGVCGSVGAIYLASGQRRLHADASTTSESKSSRLPSFNVRTRPDDVVLRSEVLAANSNDPPEDYVIAMPIEPFAWRFYGVFDGHGGPQCAKYLYDKLLLRLNDTLWAHYLKDNVIWLEDIHRLVKETFLSIDKEMVDAPAERLRAEAKKDGPPRPIRTMAANELQESRSGSSAVVAFYQGNLKQLHVAVVGDCRAVLGRKRPTEPAPQTLILDADSGEAPPKYDVHVLSIDQTPDNLDEVARLRAAHPNEPQLFRGGSFLGWGITRAFGTGVMKWGVEMQNWMHENVLGRKPHALCQSPPYFTAEPEITVTDVQSGDFMIMASDGFWECLTNEEAVGLVGLWLNLRGGNPLTETATGERVVDRQDLPVDIKGGRTHYERWGVKKRFITAGESVGEVLVRNALGGADKDLYDALIDTPAPHSRLLRDDISLAVVFFA</sequence>
<comment type="caution">
    <text evidence="6">The sequence shown here is derived from an EMBL/GenBank/DDBJ whole genome shotgun (WGS) entry which is preliminary data.</text>
</comment>
<dbReference type="OrthoDB" id="420076at2759"/>
<dbReference type="GO" id="GO:0004741">
    <property type="term" value="F:[pyruvate dehydrogenase (acetyl-transferring)]-phosphatase activity"/>
    <property type="evidence" value="ECO:0007669"/>
    <property type="project" value="TreeGrafter"/>
</dbReference>
<dbReference type="Gene3D" id="3.60.40.10">
    <property type="entry name" value="PPM-type phosphatase domain"/>
    <property type="match status" value="1"/>
</dbReference>
<dbReference type="EMBL" id="JACAZE010000018">
    <property type="protein sequence ID" value="KAF7295804.1"/>
    <property type="molecule type" value="Genomic_DNA"/>
</dbReference>
<name>A0A8H6SAF3_MYCCL</name>
<evidence type="ECO:0000259" key="5">
    <source>
        <dbReference type="PROSITE" id="PS51746"/>
    </source>
</evidence>
<organism evidence="6 7">
    <name type="scientific">Mycena chlorophos</name>
    <name type="common">Agaric fungus</name>
    <name type="synonym">Agaricus chlorophos</name>
    <dbReference type="NCBI Taxonomy" id="658473"/>
    <lineage>
        <taxon>Eukaryota</taxon>
        <taxon>Fungi</taxon>
        <taxon>Dikarya</taxon>
        <taxon>Basidiomycota</taxon>
        <taxon>Agaricomycotina</taxon>
        <taxon>Agaricomycetes</taxon>
        <taxon>Agaricomycetidae</taxon>
        <taxon>Agaricales</taxon>
        <taxon>Marasmiineae</taxon>
        <taxon>Mycenaceae</taxon>
        <taxon>Mycena</taxon>
    </lineage>
</organism>
<dbReference type="SMART" id="SM00332">
    <property type="entry name" value="PP2Cc"/>
    <property type="match status" value="1"/>
</dbReference>
<dbReference type="PANTHER" id="PTHR13832:SF792">
    <property type="entry name" value="GM14286P"/>
    <property type="match status" value="1"/>
</dbReference>
<evidence type="ECO:0000313" key="7">
    <source>
        <dbReference type="Proteomes" id="UP000613580"/>
    </source>
</evidence>
<evidence type="ECO:0000256" key="1">
    <source>
        <dbReference type="ARBA" id="ARBA00022723"/>
    </source>
</evidence>
<evidence type="ECO:0000313" key="6">
    <source>
        <dbReference type="EMBL" id="KAF7295804.1"/>
    </source>
</evidence>
<dbReference type="PANTHER" id="PTHR13832">
    <property type="entry name" value="PROTEIN PHOSPHATASE 2C"/>
    <property type="match status" value="1"/>
</dbReference>
<evidence type="ECO:0000256" key="3">
    <source>
        <dbReference type="ARBA" id="ARBA00022912"/>
    </source>
</evidence>
<dbReference type="CDD" id="cd00143">
    <property type="entry name" value="PP2Cc"/>
    <property type="match status" value="1"/>
</dbReference>
<dbReference type="AlphaFoldDB" id="A0A8H6SAF3"/>
<keyword evidence="1" id="KW-0479">Metal-binding</keyword>
<keyword evidence="2 4" id="KW-0378">Hydrolase</keyword>
<evidence type="ECO:0000256" key="2">
    <source>
        <dbReference type="ARBA" id="ARBA00022801"/>
    </source>
</evidence>
<dbReference type="GO" id="GO:0046872">
    <property type="term" value="F:metal ion binding"/>
    <property type="evidence" value="ECO:0007669"/>
    <property type="project" value="UniProtKB-KW"/>
</dbReference>
<dbReference type="PROSITE" id="PS51746">
    <property type="entry name" value="PPM_2"/>
    <property type="match status" value="1"/>
</dbReference>
<protein>
    <submittedName>
        <fullName evidence="6">Serine/threonine protein phosphatase 2C</fullName>
    </submittedName>
</protein>
<dbReference type="InterPro" id="IPR001932">
    <property type="entry name" value="PPM-type_phosphatase-like_dom"/>
</dbReference>
<reference evidence="6" key="1">
    <citation type="submission" date="2020-05" db="EMBL/GenBank/DDBJ databases">
        <title>Mycena genomes resolve the evolution of fungal bioluminescence.</title>
        <authorList>
            <person name="Tsai I.J."/>
        </authorList>
    </citation>
    <scope>NUCLEOTIDE SEQUENCE</scope>
    <source>
        <strain evidence="6">110903Hualien_Pintung</strain>
    </source>
</reference>
<dbReference type="InterPro" id="IPR015655">
    <property type="entry name" value="PP2C"/>
</dbReference>
<dbReference type="PROSITE" id="PS01032">
    <property type="entry name" value="PPM_1"/>
    <property type="match status" value="1"/>
</dbReference>
<feature type="domain" description="PPM-type phosphatase" evidence="5">
    <location>
        <begin position="64"/>
        <end position="452"/>
    </location>
</feature>
<dbReference type="InterPro" id="IPR036457">
    <property type="entry name" value="PPM-type-like_dom_sf"/>
</dbReference>
<dbReference type="Pfam" id="PF00481">
    <property type="entry name" value="PP2C"/>
    <property type="match status" value="1"/>
</dbReference>
<comment type="similarity">
    <text evidence="4">Belongs to the PP2C family.</text>
</comment>
<dbReference type="SUPFAM" id="SSF81606">
    <property type="entry name" value="PP2C-like"/>
    <property type="match status" value="1"/>
</dbReference>
<keyword evidence="3 4" id="KW-0904">Protein phosphatase</keyword>
<dbReference type="GO" id="GO:0005739">
    <property type="term" value="C:mitochondrion"/>
    <property type="evidence" value="ECO:0007669"/>
    <property type="project" value="TreeGrafter"/>
</dbReference>